<keyword evidence="1" id="KW-1133">Transmembrane helix</keyword>
<dbReference type="OrthoDB" id="18530at2759"/>
<dbReference type="InParanoid" id="A0A5J5ERW8"/>
<dbReference type="PANTHER" id="PTHR40368:SF1">
    <property type="entry name" value="YALI0F14399P"/>
    <property type="match status" value="1"/>
</dbReference>
<feature type="chain" id="PRO_5023859442" evidence="2">
    <location>
        <begin position="20"/>
        <end position="306"/>
    </location>
</feature>
<keyword evidence="4" id="KW-1185">Reference proteome</keyword>
<dbReference type="EMBL" id="VXIS01000141">
    <property type="protein sequence ID" value="KAA8901787.1"/>
    <property type="molecule type" value="Genomic_DNA"/>
</dbReference>
<keyword evidence="1" id="KW-0812">Transmembrane</keyword>
<evidence type="ECO:0000313" key="4">
    <source>
        <dbReference type="Proteomes" id="UP000326924"/>
    </source>
</evidence>
<comment type="caution">
    <text evidence="3">The sequence shown here is derived from an EMBL/GenBank/DDBJ whole genome shotgun (WGS) entry which is preliminary data.</text>
</comment>
<gene>
    <name evidence="3" type="ORF">FN846DRAFT_780989</name>
</gene>
<dbReference type="AlphaFoldDB" id="A0A5J5ERW8"/>
<proteinExistence type="predicted"/>
<dbReference type="PANTHER" id="PTHR40368">
    <property type="entry name" value="YALI0F14399P"/>
    <property type="match status" value="1"/>
</dbReference>
<feature type="signal peptide" evidence="2">
    <location>
        <begin position="1"/>
        <end position="19"/>
    </location>
</feature>
<keyword evidence="1" id="KW-0472">Membrane</keyword>
<dbReference type="Proteomes" id="UP000326924">
    <property type="component" value="Unassembled WGS sequence"/>
</dbReference>
<keyword evidence="2" id="KW-0732">Signal</keyword>
<protein>
    <submittedName>
        <fullName evidence="3">Uncharacterized protein</fullName>
    </submittedName>
</protein>
<evidence type="ECO:0000256" key="1">
    <source>
        <dbReference type="SAM" id="Phobius"/>
    </source>
</evidence>
<evidence type="ECO:0000313" key="3">
    <source>
        <dbReference type="EMBL" id="KAA8901787.1"/>
    </source>
</evidence>
<feature type="transmembrane region" description="Helical" evidence="1">
    <location>
        <begin position="223"/>
        <end position="243"/>
    </location>
</feature>
<name>A0A5J5ERW8_9PEZI</name>
<evidence type="ECO:0000256" key="2">
    <source>
        <dbReference type="SAM" id="SignalP"/>
    </source>
</evidence>
<reference evidence="3 4" key="1">
    <citation type="submission" date="2019-09" db="EMBL/GenBank/DDBJ databases">
        <title>Draft genome of the ectomycorrhizal ascomycete Sphaerosporella brunnea.</title>
        <authorList>
            <consortium name="DOE Joint Genome Institute"/>
            <person name="Benucci G.M."/>
            <person name="Marozzi G."/>
            <person name="Antonielli L."/>
            <person name="Sanchez S."/>
            <person name="Marco P."/>
            <person name="Wang X."/>
            <person name="Falini L.B."/>
            <person name="Barry K."/>
            <person name="Haridas S."/>
            <person name="Lipzen A."/>
            <person name="Labutti K."/>
            <person name="Grigoriev I.V."/>
            <person name="Murat C."/>
            <person name="Martin F."/>
            <person name="Albertini E."/>
            <person name="Donnini D."/>
            <person name="Bonito G."/>
        </authorList>
    </citation>
    <scope>NUCLEOTIDE SEQUENCE [LARGE SCALE GENOMIC DNA]</scope>
    <source>
        <strain evidence="3 4">Sb_GMNB300</strain>
    </source>
</reference>
<organism evidence="3 4">
    <name type="scientific">Sphaerosporella brunnea</name>
    <dbReference type="NCBI Taxonomy" id="1250544"/>
    <lineage>
        <taxon>Eukaryota</taxon>
        <taxon>Fungi</taxon>
        <taxon>Dikarya</taxon>
        <taxon>Ascomycota</taxon>
        <taxon>Pezizomycotina</taxon>
        <taxon>Pezizomycetes</taxon>
        <taxon>Pezizales</taxon>
        <taxon>Pyronemataceae</taxon>
        <taxon>Sphaerosporella</taxon>
    </lineage>
</organism>
<sequence length="306" mass="32481">MRLLSNATLLFLLLRQAVCSSSASPSPSYVPGDKIPIECLNRHIDTGEHIQDPKSGKLQYVPFATCNETGLPLHLQYLAEEEGLNCTLQSVTDEQYHLFEFYVHHDSPLSCRMRARPAGGRDTIVADTDETVSEEWVPLIVALSGKLESSHLHISTSLNLLVHLSASSPGVIDSAAAYSVSPALSATRLVIGDPLPLRFRVRWYPSPDLPSGGRSSGHGAGHTLFYCVLSAAVGAVGCYAWVVGVDVPRRLRRVTVGMRGRDGGGANGGIIGAAAEKATRIPVGYGFPGNGNGSGGGYGYGGKRRG</sequence>
<accession>A0A5J5ERW8</accession>